<dbReference type="HOGENOM" id="CLU_013817_2_1_1"/>
<dbReference type="GO" id="GO:0005634">
    <property type="term" value="C:nucleus"/>
    <property type="evidence" value="ECO:0007669"/>
    <property type="project" value="TreeGrafter"/>
</dbReference>
<sequence>MQQLLPKEFLASANIQQAIVIEFENKKTNVMIKKYGNDQYFNLKNLNHIKRIRKSEENPSNVQFFLRLKDDFNEEVEQNIPEEINPYSLKEVEVAVNIPRTKEQYQQFNKYWPITYKVQQYEIVQFTDFEQQEINQVMRQCIDQAKQTYEKNNKFNACAIYDPIKKKILQFAVDETCRKQNSIKHCTMNVMKLFGQNYIVTAQQKASIEKVKDKQDDTIEVKQESQLNASQQEKKQPDTLEQEQEEEKKDKINSKRKSEESIEESLSSYYYCTGLDIFIVQEPCIMCSMALIHSRVRRVYYSLKNPKQEQFGGLNEDLMINHMDSLNHSFLVFQNVESEYANTTLNNLKQQDELQK</sequence>
<dbReference type="PANTHER" id="PTHR11079:SF156">
    <property type="entry name" value="INACTIVE TRNA-SPECIFIC ADENOSINE DEAMINASE-LIKE PROTEIN 3-RELATED"/>
    <property type="match status" value="1"/>
</dbReference>
<dbReference type="STRING" id="312017.Q22TJ9"/>
<name>Q22TJ9_TETTS</name>
<dbReference type="KEGG" id="tet:TTHERM_00170240"/>
<keyword evidence="1" id="KW-0819">tRNA processing</keyword>
<feature type="region of interest" description="Disordered" evidence="3">
    <location>
        <begin position="223"/>
        <end position="259"/>
    </location>
</feature>
<dbReference type="InParanoid" id="Q22TJ9"/>
<protein>
    <submittedName>
        <fullName evidence="5">Cytidine and deoxycytidylate deaminase zinc-binding region protein</fullName>
    </submittedName>
</protein>
<evidence type="ECO:0000313" key="6">
    <source>
        <dbReference type="Proteomes" id="UP000009168"/>
    </source>
</evidence>
<dbReference type="InterPro" id="IPR016193">
    <property type="entry name" value="Cytidine_deaminase-like"/>
</dbReference>
<keyword evidence="6" id="KW-1185">Reference proteome</keyword>
<dbReference type="InterPro" id="IPR002125">
    <property type="entry name" value="CMP_dCMP_dom"/>
</dbReference>
<dbReference type="GO" id="GO:0008033">
    <property type="term" value="P:tRNA processing"/>
    <property type="evidence" value="ECO:0007669"/>
    <property type="project" value="UniProtKB-KW"/>
</dbReference>
<accession>Q22TJ9</accession>
<evidence type="ECO:0000256" key="2">
    <source>
        <dbReference type="ARBA" id="ARBA00038160"/>
    </source>
</evidence>
<dbReference type="Gene3D" id="3.40.140.10">
    <property type="entry name" value="Cytidine Deaminase, domain 2"/>
    <property type="match status" value="1"/>
</dbReference>
<reference evidence="6" key="1">
    <citation type="journal article" date="2006" name="PLoS Biol.">
        <title>Macronuclear genome sequence of the ciliate Tetrahymena thermophila, a model eukaryote.</title>
        <authorList>
            <person name="Eisen J.A."/>
            <person name="Coyne R.S."/>
            <person name="Wu M."/>
            <person name="Wu D."/>
            <person name="Thiagarajan M."/>
            <person name="Wortman J.R."/>
            <person name="Badger J.H."/>
            <person name="Ren Q."/>
            <person name="Amedeo P."/>
            <person name="Jones K.M."/>
            <person name="Tallon L.J."/>
            <person name="Delcher A.L."/>
            <person name="Salzberg S.L."/>
            <person name="Silva J.C."/>
            <person name="Haas B.J."/>
            <person name="Majoros W.H."/>
            <person name="Farzad M."/>
            <person name="Carlton J.M."/>
            <person name="Smith R.K. Jr."/>
            <person name="Garg J."/>
            <person name="Pearlman R.E."/>
            <person name="Karrer K.M."/>
            <person name="Sun L."/>
            <person name="Manning G."/>
            <person name="Elde N.C."/>
            <person name="Turkewitz A.P."/>
            <person name="Asai D.J."/>
            <person name="Wilkes D.E."/>
            <person name="Wang Y."/>
            <person name="Cai H."/>
            <person name="Collins K."/>
            <person name="Stewart B.A."/>
            <person name="Lee S.R."/>
            <person name="Wilamowska K."/>
            <person name="Weinberg Z."/>
            <person name="Ruzzo W.L."/>
            <person name="Wloga D."/>
            <person name="Gaertig J."/>
            <person name="Frankel J."/>
            <person name="Tsao C.-C."/>
            <person name="Gorovsky M.A."/>
            <person name="Keeling P.J."/>
            <person name="Waller R.F."/>
            <person name="Patron N.J."/>
            <person name="Cherry J.M."/>
            <person name="Stover N.A."/>
            <person name="Krieger C.J."/>
            <person name="del Toro C."/>
            <person name="Ryder H.F."/>
            <person name="Williamson S.C."/>
            <person name="Barbeau R.A."/>
            <person name="Hamilton E.P."/>
            <person name="Orias E."/>
        </authorList>
    </citation>
    <scope>NUCLEOTIDE SEQUENCE [LARGE SCALE GENOMIC DNA]</scope>
    <source>
        <strain evidence="6">SB210</strain>
    </source>
</reference>
<dbReference type="GO" id="GO:0052717">
    <property type="term" value="F:tRNA-specific adenosine-34 deaminase activity"/>
    <property type="evidence" value="ECO:0007669"/>
    <property type="project" value="TreeGrafter"/>
</dbReference>
<dbReference type="Proteomes" id="UP000009168">
    <property type="component" value="Unassembled WGS sequence"/>
</dbReference>
<feature type="compositionally biased region" description="Basic and acidic residues" evidence="3">
    <location>
        <begin position="246"/>
        <end position="259"/>
    </location>
</feature>
<evidence type="ECO:0000313" key="5">
    <source>
        <dbReference type="EMBL" id="EAR88439.2"/>
    </source>
</evidence>
<gene>
    <name evidence="5" type="ORF">TTHERM_00170240</name>
</gene>
<dbReference type="GO" id="GO:0005737">
    <property type="term" value="C:cytoplasm"/>
    <property type="evidence" value="ECO:0007669"/>
    <property type="project" value="TreeGrafter"/>
</dbReference>
<organism evidence="5 6">
    <name type="scientific">Tetrahymena thermophila (strain SB210)</name>
    <dbReference type="NCBI Taxonomy" id="312017"/>
    <lineage>
        <taxon>Eukaryota</taxon>
        <taxon>Sar</taxon>
        <taxon>Alveolata</taxon>
        <taxon>Ciliophora</taxon>
        <taxon>Intramacronucleata</taxon>
        <taxon>Oligohymenophorea</taxon>
        <taxon>Hymenostomatida</taxon>
        <taxon>Tetrahymenina</taxon>
        <taxon>Tetrahymenidae</taxon>
        <taxon>Tetrahymena</taxon>
    </lineage>
</organism>
<dbReference type="RefSeq" id="XP_001008684.2">
    <property type="nucleotide sequence ID" value="XM_001008684.2"/>
</dbReference>
<proteinExistence type="inferred from homology"/>
<feature type="domain" description="CMP/dCMP-type deaminase" evidence="4">
    <location>
        <begin position="132"/>
        <end position="314"/>
    </location>
</feature>
<dbReference type="GeneID" id="7836405"/>
<evidence type="ECO:0000259" key="4">
    <source>
        <dbReference type="PROSITE" id="PS51747"/>
    </source>
</evidence>
<comment type="similarity">
    <text evidence="2">Belongs to the cytidine and deoxycytidylate deaminase family. ADAT3 subfamily.</text>
</comment>
<dbReference type="EMBL" id="GG662840">
    <property type="protein sequence ID" value="EAR88439.2"/>
    <property type="molecule type" value="Genomic_DNA"/>
</dbReference>
<dbReference type="eggNOG" id="KOG2771">
    <property type="taxonomic scope" value="Eukaryota"/>
</dbReference>
<dbReference type="PROSITE" id="PS51747">
    <property type="entry name" value="CYT_DCMP_DEAMINASES_2"/>
    <property type="match status" value="1"/>
</dbReference>
<evidence type="ECO:0000256" key="1">
    <source>
        <dbReference type="ARBA" id="ARBA00022694"/>
    </source>
</evidence>
<dbReference type="SUPFAM" id="SSF53927">
    <property type="entry name" value="Cytidine deaminase-like"/>
    <property type="match status" value="1"/>
</dbReference>
<dbReference type="FunCoup" id="Q22TJ9">
    <property type="interactions" value="79"/>
</dbReference>
<dbReference type="PANTHER" id="PTHR11079">
    <property type="entry name" value="CYTOSINE DEAMINASE FAMILY MEMBER"/>
    <property type="match status" value="1"/>
</dbReference>
<dbReference type="OrthoDB" id="291816at2759"/>
<evidence type="ECO:0000256" key="3">
    <source>
        <dbReference type="SAM" id="MobiDB-lite"/>
    </source>
</evidence>
<dbReference type="AlphaFoldDB" id="Q22TJ9"/>